<dbReference type="InterPro" id="IPR050131">
    <property type="entry name" value="Peptidase_S8_subtilisin-like"/>
</dbReference>
<dbReference type="GO" id="GO:0006508">
    <property type="term" value="P:proteolysis"/>
    <property type="evidence" value="ECO:0007669"/>
    <property type="project" value="UniProtKB-KW"/>
</dbReference>
<dbReference type="Gene3D" id="3.40.50.200">
    <property type="entry name" value="Peptidase S8/S53 domain"/>
    <property type="match status" value="1"/>
</dbReference>
<sequence>MNIRVTILALSLACRGLPAQPVHHSVRLNVIVTMQEGTNAVLEQVPVKFATRSKKIKNLKDRLEGHSRRSQTSVIDLLSMSDDMYDRSESFWLTNQIVVYNATWKLVKRLRRLSSVMDVSPESVFPLFNPVQVDTTSDPTSFDSSNWNIAQIGAPKIWSSGYTGADVVVGSIDTGVRASHQALRSAFRSTHNWYDPETKSSTPYDATGHGTHVMGIIAGNNGIGVAPDVKWITCKGCRSSGCVVSDLLACFQFMLCPTKWDGTGKDCSKAPDVVNNSWGAGQGITTFNSVINAWRSAGIIPVFASGNTGPSCGSVVSPGDNTNVITVGATDMNDQLGSYSGKGPTSKGAIKPDLVAPGSSITSSCFKSDAEFCVKSGTSMSTPHVSGAIALYLSKFPNATYASVRSIFQKTTVTASVSASSSCSDGSAYPNNNFGFGRLNLSF</sequence>
<feature type="signal peptide" evidence="9">
    <location>
        <begin position="1"/>
        <end position="19"/>
    </location>
</feature>
<dbReference type="InParanoid" id="A0A024GDX4"/>
<keyword evidence="12" id="KW-1185">Reference proteome</keyword>
<dbReference type="AlphaFoldDB" id="A0A024GDX4"/>
<evidence type="ECO:0000256" key="6">
    <source>
        <dbReference type="ARBA" id="ARBA00023619"/>
    </source>
</evidence>
<evidence type="ECO:0000256" key="2">
    <source>
        <dbReference type="ARBA" id="ARBA00022670"/>
    </source>
</evidence>
<feature type="active site" description="Charge relay system" evidence="7 8">
    <location>
        <position position="379"/>
    </location>
</feature>
<feature type="chain" id="PRO_5001532348" description="subtilisin" evidence="9">
    <location>
        <begin position="20"/>
        <end position="443"/>
    </location>
</feature>
<dbReference type="PROSITE" id="PS00138">
    <property type="entry name" value="SUBTILASE_SER"/>
    <property type="match status" value="1"/>
</dbReference>
<dbReference type="PANTHER" id="PTHR43806">
    <property type="entry name" value="PEPTIDASE S8"/>
    <property type="match status" value="1"/>
</dbReference>
<name>A0A024GDX4_9STRA</name>
<evidence type="ECO:0000256" key="3">
    <source>
        <dbReference type="ARBA" id="ARBA00022801"/>
    </source>
</evidence>
<evidence type="ECO:0000313" key="11">
    <source>
        <dbReference type="EMBL" id="CCI44943.1"/>
    </source>
</evidence>
<dbReference type="OrthoDB" id="1911066at2759"/>
<evidence type="ECO:0000256" key="4">
    <source>
        <dbReference type="ARBA" id="ARBA00022825"/>
    </source>
</evidence>
<evidence type="ECO:0000256" key="9">
    <source>
        <dbReference type="SAM" id="SignalP"/>
    </source>
</evidence>
<dbReference type="InterPro" id="IPR023828">
    <property type="entry name" value="Peptidase_S8_Ser-AS"/>
</dbReference>
<comment type="similarity">
    <text evidence="1 8">Belongs to the peptidase S8 family.</text>
</comment>
<dbReference type="EMBL" id="CAIX01000084">
    <property type="protein sequence ID" value="CCI44943.1"/>
    <property type="molecule type" value="Genomic_DNA"/>
</dbReference>
<evidence type="ECO:0000256" key="5">
    <source>
        <dbReference type="ARBA" id="ARBA00023529"/>
    </source>
</evidence>
<dbReference type="PRINTS" id="PR00723">
    <property type="entry name" value="SUBTILISIN"/>
</dbReference>
<dbReference type="InterPro" id="IPR036852">
    <property type="entry name" value="Peptidase_S8/S53_dom_sf"/>
</dbReference>
<feature type="domain" description="Peptidase S8/S53" evidence="10">
    <location>
        <begin position="164"/>
        <end position="437"/>
    </location>
</feature>
<dbReference type="STRING" id="65357.A0A024GDX4"/>
<comment type="catalytic activity">
    <reaction evidence="5">
        <text>Hydrolysis of proteins with broad specificity for peptide bonds, and a preference for a large uncharged residue in P1. Hydrolyzes peptide amides.</text>
        <dbReference type="EC" id="3.4.21.62"/>
    </reaction>
</comment>
<proteinExistence type="inferred from homology"/>
<dbReference type="EC" id="3.4.21.62" evidence="6"/>
<evidence type="ECO:0000259" key="10">
    <source>
        <dbReference type="Pfam" id="PF00082"/>
    </source>
</evidence>
<keyword evidence="2 8" id="KW-0645">Protease</keyword>
<comment type="caution">
    <text evidence="11">The sequence shown here is derived from an EMBL/GenBank/DDBJ whole genome shotgun (WGS) entry which is preliminary data.</text>
</comment>
<dbReference type="SUPFAM" id="SSF52743">
    <property type="entry name" value="Subtilisin-like"/>
    <property type="match status" value="1"/>
</dbReference>
<protein>
    <recommendedName>
        <fullName evidence="6">subtilisin</fullName>
        <ecNumber evidence="6">3.4.21.62</ecNumber>
    </recommendedName>
</protein>
<keyword evidence="9" id="KW-0732">Signal</keyword>
<keyword evidence="3 8" id="KW-0378">Hydrolase</keyword>
<evidence type="ECO:0000256" key="1">
    <source>
        <dbReference type="ARBA" id="ARBA00011073"/>
    </source>
</evidence>
<dbReference type="GO" id="GO:0004252">
    <property type="term" value="F:serine-type endopeptidase activity"/>
    <property type="evidence" value="ECO:0007669"/>
    <property type="project" value="UniProtKB-UniRule"/>
</dbReference>
<dbReference type="PANTHER" id="PTHR43806:SF67">
    <property type="entry name" value="EGF-LIKE DOMAIN-CONTAINING PROTEIN"/>
    <property type="match status" value="1"/>
</dbReference>
<accession>A0A024GDX4</accession>
<feature type="active site" description="Charge relay system" evidence="7 8">
    <location>
        <position position="173"/>
    </location>
</feature>
<dbReference type="InterPro" id="IPR000209">
    <property type="entry name" value="Peptidase_S8/S53_dom"/>
</dbReference>
<reference evidence="11 12" key="1">
    <citation type="submission" date="2012-05" db="EMBL/GenBank/DDBJ databases">
        <title>Recombination and specialization in a pathogen metapopulation.</title>
        <authorList>
            <person name="Gardiner A."/>
            <person name="Kemen E."/>
            <person name="Schultz-Larsen T."/>
            <person name="MacLean D."/>
            <person name="Van Oosterhout C."/>
            <person name="Jones J.D.G."/>
        </authorList>
    </citation>
    <scope>NUCLEOTIDE SEQUENCE [LARGE SCALE GENOMIC DNA]</scope>
    <source>
        <strain evidence="11 12">Ac Nc2</strain>
    </source>
</reference>
<evidence type="ECO:0000313" key="12">
    <source>
        <dbReference type="Proteomes" id="UP000053237"/>
    </source>
</evidence>
<organism evidence="11 12">
    <name type="scientific">Albugo candida</name>
    <dbReference type="NCBI Taxonomy" id="65357"/>
    <lineage>
        <taxon>Eukaryota</taxon>
        <taxon>Sar</taxon>
        <taxon>Stramenopiles</taxon>
        <taxon>Oomycota</taxon>
        <taxon>Peronosporomycetes</taxon>
        <taxon>Albuginales</taxon>
        <taxon>Albuginaceae</taxon>
        <taxon>Albugo</taxon>
    </lineage>
</organism>
<gene>
    <name evidence="11" type="ORF">BN9_057900</name>
</gene>
<feature type="active site" description="Charge relay system" evidence="7 8">
    <location>
        <position position="209"/>
    </location>
</feature>
<dbReference type="InterPro" id="IPR015500">
    <property type="entry name" value="Peptidase_S8_subtilisin-rel"/>
</dbReference>
<dbReference type="Proteomes" id="UP000053237">
    <property type="component" value="Unassembled WGS sequence"/>
</dbReference>
<evidence type="ECO:0000256" key="7">
    <source>
        <dbReference type="PIRSR" id="PIRSR615500-1"/>
    </source>
</evidence>
<dbReference type="PROSITE" id="PS51892">
    <property type="entry name" value="SUBTILASE"/>
    <property type="match status" value="1"/>
</dbReference>
<dbReference type="Pfam" id="PF00082">
    <property type="entry name" value="Peptidase_S8"/>
    <property type="match status" value="1"/>
</dbReference>
<keyword evidence="4 8" id="KW-0720">Serine protease</keyword>
<evidence type="ECO:0000256" key="8">
    <source>
        <dbReference type="PROSITE-ProRule" id="PRU01240"/>
    </source>
</evidence>